<dbReference type="RefSeq" id="WP_242009491.1">
    <property type="nucleotide sequence ID" value="NZ_VLLE01000003.1"/>
</dbReference>
<comment type="caution">
    <text evidence="3">The sequence shown here is derived from an EMBL/GenBank/DDBJ whole genome shotgun (WGS) entry which is preliminary data.</text>
</comment>
<keyword evidence="1" id="KW-0472">Membrane</keyword>
<feature type="transmembrane region" description="Helical" evidence="1">
    <location>
        <begin position="46"/>
        <end position="67"/>
    </location>
</feature>
<evidence type="ECO:0000313" key="3">
    <source>
        <dbReference type="EMBL" id="TWI83225.1"/>
    </source>
</evidence>
<proteinExistence type="predicted"/>
<organism evidence="3 4">
    <name type="scientific">Lacibacter cauensis</name>
    <dbReference type="NCBI Taxonomy" id="510947"/>
    <lineage>
        <taxon>Bacteria</taxon>
        <taxon>Pseudomonadati</taxon>
        <taxon>Bacteroidota</taxon>
        <taxon>Chitinophagia</taxon>
        <taxon>Chitinophagales</taxon>
        <taxon>Chitinophagaceae</taxon>
        <taxon>Lacibacter</taxon>
    </lineage>
</organism>
<feature type="signal peptide" evidence="2">
    <location>
        <begin position="1"/>
        <end position="24"/>
    </location>
</feature>
<keyword evidence="4" id="KW-1185">Reference proteome</keyword>
<protein>
    <submittedName>
        <fullName evidence="3">Uncharacterized protein</fullName>
    </submittedName>
</protein>
<accession>A0A562SPL9</accession>
<dbReference type="AlphaFoldDB" id="A0A562SPL9"/>
<keyword evidence="1" id="KW-1133">Transmembrane helix</keyword>
<gene>
    <name evidence="3" type="ORF">IQ13_1332</name>
</gene>
<reference evidence="3 4" key="1">
    <citation type="journal article" date="2015" name="Stand. Genomic Sci.">
        <title>Genomic Encyclopedia of Bacterial and Archaeal Type Strains, Phase III: the genomes of soil and plant-associated and newly described type strains.</title>
        <authorList>
            <person name="Whitman W.B."/>
            <person name="Woyke T."/>
            <person name="Klenk H.P."/>
            <person name="Zhou Y."/>
            <person name="Lilburn T.G."/>
            <person name="Beck B.J."/>
            <person name="De Vos P."/>
            <person name="Vandamme P."/>
            <person name="Eisen J.A."/>
            <person name="Garrity G."/>
            <person name="Hugenholtz P."/>
            <person name="Kyrpides N.C."/>
        </authorList>
    </citation>
    <scope>NUCLEOTIDE SEQUENCE [LARGE SCALE GENOMIC DNA]</scope>
    <source>
        <strain evidence="3 4">CGMCC 1.7271</strain>
    </source>
</reference>
<dbReference type="Proteomes" id="UP000316167">
    <property type="component" value="Unassembled WGS sequence"/>
</dbReference>
<name>A0A562SPL9_9BACT</name>
<dbReference type="EMBL" id="VLLE01000003">
    <property type="protein sequence ID" value="TWI83225.1"/>
    <property type="molecule type" value="Genomic_DNA"/>
</dbReference>
<keyword evidence="1" id="KW-0812">Transmembrane</keyword>
<evidence type="ECO:0000256" key="2">
    <source>
        <dbReference type="SAM" id="SignalP"/>
    </source>
</evidence>
<evidence type="ECO:0000313" key="4">
    <source>
        <dbReference type="Proteomes" id="UP000316167"/>
    </source>
</evidence>
<feature type="chain" id="PRO_5021745227" evidence="2">
    <location>
        <begin position="25"/>
        <end position="76"/>
    </location>
</feature>
<keyword evidence="2" id="KW-0732">Signal</keyword>
<sequence>MQKWGLLFVFTAFLLLLGTVDAEAQCAICTKTASQLGEKPAKALNGAIIYLMSAPLLIIGFVGWRWWKSQQTEEQQ</sequence>
<evidence type="ECO:0000256" key="1">
    <source>
        <dbReference type="SAM" id="Phobius"/>
    </source>
</evidence>